<evidence type="ECO:0008006" key="4">
    <source>
        <dbReference type="Google" id="ProtNLM"/>
    </source>
</evidence>
<keyword evidence="1" id="KW-0472">Membrane</keyword>
<proteinExistence type="predicted"/>
<sequence>SRAPRETIGATMATLTFTRQIGGSLGIALFGWTLTNGVGWVFITAAAFLVAAVMIAPRSQQFVEGDR</sequence>
<evidence type="ECO:0000313" key="2">
    <source>
        <dbReference type="EMBL" id="MFD1051500.1"/>
    </source>
</evidence>
<name>A0ABW3MPU4_9PSEU</name>
<gene>
    <name evidence="2" type="ORF">ACFQ1S_41115</name>
</gene>
<dbReference type="Proteomes" id="UP001597045">
    <property type="component" value="Unassembled WGS sequence"/>
</dbReference>
<evidence type="ECO:0000256" key="1">
    <source>
        <dbReference type="SAM" id="Phobius"/>
    </source>
</evidence>
<dbReference type="Gene3D" id="1.20.1250.20">
    <property type="entry name" value="MFS general substrate transporter like domains"/>
    <property type="match status" value="1"/>
</dbReference>
<keyword evidence="1" id="KW-0812">Transmembrane</keyword>
<dbReference type="InterPro" id="IPR036259">
    <property type="entry name" value="MFS_trans_sf"/>
</dbReference>
<keyword evidence="1" id="KW-1133">Transmembrane helix</keyword>
<accession>A0ABW3MPU4</accession>
<keyword evidence="3" id="KW-1185">Reference proteome</keyword>
<dbReference type="SUPFAM" id="SSF103473">
    <property type="entry name" value="MFS general substrate transporter"/>
    <property type="match status" value="1"/>
</dbReference>
<dbReference type="EMBL" id="JBHTIS010003646">
    <property type="protein sequence ID" value="MFD1051500.1"/>
    <property type="molecule type" value="Genomic_DNA"/>
</dbReference>
<evidence type="ECO:0000313" key="3">
    <source>
        <dbReference type="Proteomes" id="UP001597045"/>
    </source>
</evidence>
<organism evidence="2 3">
    <name type="scientific">Kibdelosporangium lantanae</name>
    <dbReference type="NCBI Taxonomy" id="1497396"/>
    <lineage>
        <taxon>Bacteria</taxon>
        <taxon>Bacillati</taxon>
        <taxon>Actinomycetota</taxon>
        <taxon>Actinomycetes</taxon>
        <taxon>Pseudonocardiales</taxon>
        <taxon>Pseudonocardiaceae</taxon>
        <taxon>Kibdelosporangium</taxon>
    </lineage>
</organism>
<protein>
    <recommendedName>
        <fullName evidence="4">MFS transporter</fullName>
    </recommendedName>
</protein>
<comment type="caution">
    <text evidence="2">The sequence shown here is derived from an EMBL/GenBank/DDBJ whole genome shotgun (WGS) entry which is preliminary data.</text>
</comment>
<reference evidence="3" key="1">
    <citation type="journal article" date="2019" name="Int. J. Syst. Evol. Microbiol.">
        <title>The Global Catalogue of Microorganisms (GCM) 10K type strain sequencing project: providing services to taxonomists for standard genome sequencing and annotation.</title>
        <authorList>
            <consortium name="The Broad Institute Genomics Platform"/>
            <consortium name="The Broad Institute Genome Sequencing Center for Infectious Disease"/>
            <person name="Wu L."/>
            <person name="Ma J."/>
        </authorList>
    </citation>
    <scope>NUCLEOTIDE SEQUENCE [LARGE SCALE GENOMIC DNA]</scope>
    <source>
        <strain evidence="3">JCM 31486</strain>
    </source>
</reference>
<feature type="non-terminal residue" evidence="2">
    <location>
        <position position="1"/>
    </location>
</feature>
<feature type="transmembrane region" description="Helical" evidence="1">
    <location>
        <begin position="12"/>
        <end position="32"/>
    </location>
</feature>